<dbReference type="Proteomes" id="UP001519309">
    <property type="component" value="Unassembled WGS sequence"/>
</dbReference>
<gene>
    <name evidence="2" type="ORF">J2Z21_009162</name>
</gene>
<keyword evidence="3" id="KW-1185">Reference proteome</keyword>
<comment type="caution">
    <text evidence="2">The sequence shown here is derived from an EMBL/GenBank/DDBJ whole genome shotgun (WGS) entry which is preliminary data.</text>
</comment>
<keyword evidence="1" id="KW-0732">Signal</keyword>
<feature type="signal peptide" evidence="1">
    <location>
        <begin position="1"/>
        <end position="26"/>
    </location>
</feature>
<evidence type="ECO:0000313" key="2">
    <source>
        <dbReference type="EMBL" id="MBP2056145.1"/>
    </source>
</evidence>
<evidence type="ECO:0000256" key="1">
    <source>
        <dbReference type="SAM" id="SignalP"/>
    </source>
</evidence>
<dbReference type="EMBL" id="JAGGLP010000040">
    <property type="protein sequence ID" value="MBP2056145.1"/>
    <property type="molecule type" value="Genomic_DNA"/>
</dbReference>
<protein>
    <submittedName>
        <fullName evidence="2">Uncharacterized protein</fullName>
    </submittedName>
</protein>
<feature type="chain" id="PRO_5045875133" evidence="1">
    <location>
        <begin position="27"/>
        <end position="40"/>
    </location>
</feature>
<reference evidence="2 3" key="1">
    <citation type="submission" date="2021-03" db="EMBL/GenBank/DDBJ databases">
        <title>Genomic Encyclopedia of Type Strains, Phase IV (KMG-IV): sequencing the most valuable type-strain genomes for metagenomic binning, comparative biology and taxonomic classification.</title>
        <authorList>
            <person name="Goeker M."/>
        </authorList>
    </citation>
    <scope>NUCLEOTIDE SEQUENCE [LARGE SCALE GENOMIC DNA]</scope>
    <source>
        <strain evidence="2 3">DSM 40499</strain>
    </source>
</reference>
<name>A0ABS4M8Y2_9ACTN</name>
<accession>A0ABS4M8Y2</accession>
<proteinExistence type="predicted"/>
<organism evidence="2 3">
    <name type="scientific">Streptomyces griseochromogenes</name>
    <dbReference type="NCBI Taxonomy" id="68214"/>
    <lineage>
        <taxon>Bacteria</taxon>
        <taxon>Bacillati</taxon>
        <taxon>Actinomycetota</taxon>
        <taxon>Actinomycetes</taxon>
        <taxon>Kitasatosporales</taxon>
        <taxon>Streptomycetaceae</taxon>
        <taxon>Streptomyces</taxon>
    </lineage>
</organism>
<dbReference type="RefSeq" id="WP_257785096.1">
    <property type="nucleotide sequence ID" value="NZ_CP016279.1"/>
</dbReference>
<sequence>MTSRPPRAVTAPTAAAALSAATTAYAAQDAEQRLPRIVTD</sequence>
<evidence type="ECO:0000313" key="3">
    <source>
        <dbReference type="Proteomes" id="UP001519309"/>
    </source>
</evidence>